<feature type="compositionally biased region" description="Polar residues" evidence="1">
    <location>
        <begin position="944"/>
        <end position="953"/>
    </location>
</feature>
<feature type="compositionally biased region" description="Low complexity" evidence="1">
    <location>
        <begin position="21"/>
        <end position="31"/>
    </location>
</feature>
<feature type="compositionally biased region" description="Basic and acidic residues" evidence="1">
    <location>
        <begin position="509"/>
        <end position="529"/>
    </location>
</feature>
<feature type="region of interest" description="Disordered" evidence="1">
    <location>
        <begin position="486"/>
        <end position="568"/>
    </location>
</feature>
<feature type="compositionally biased region" description="Basic and acidic residues" evidence="1">
    <location>
        <begin position="789"/>
        <end position="809"/>
    </location>
</feature>
<dbReference type="AlphaFoldDB" id="A0A9W9BCK3"/>
<feature type="compositionally biased region" description="Polar residues" evidence="1">
    <location>
        <begin position="363"/>
        <end position="381"/>
    </location>
</feature>
<feature type="region of interest" description="Disordered" evidence="1">
    <location>
        <begin position="1"/>
        <end position="127"/>
    </location>
</feature>
<sequence length="1159" mass="126742">MFKLSRRRDHSLQPLTKETADPNAATAAASAFMRGNPAPSPSLSSAAAAAALRAQPSPPTNVSQVSSKRSQRRTSSLSSPIGRDRGKSNLHRSPSVSSMSERTFRRSPSPGHTPLGKQDVPPVPTIPASKAVTMPLRTQNFQTASQKSQGNQQGSWFGAATVHDTYQEKGAEVLPELTPDLPESRSGSVSSSINFSYPRARITYDSHTPSDQDLVYDPNSRRMVLRGTLVQASHPIEAAKPAEKAKGTKPANRDHISQEPNNEMKPVIPNDIQSEPFSTAISQSHATGRSLGRRSPNENTSMTSMATETLSQERELETEESRDWQNHNTSQNEASEFAIEPSLAPGLANWDHTKTEIPISYAGSGSETSVRSAHFASSTDQLVVKHEPPPRSLSPRKSALKSAISSRGSQSSHPNENPDYPFIGTSHSSKDDSLASQRKSARVSWNDNSTVVVAEPSKFEEADFSAVHGLQSRHNTQGTLDSLKANRASSPQQDEIMSPRPALPLFGSVRDKKGKEPEERQLVRPREHSLSPQPPPPSSSQTLSSITKDEIPPPIESTKTFHFGRGQTPRNVANISKYREPLPAIIASTESLGHVSEDLYSSGDELFEDVSTDESSKVSDAKALNKSPGISSSNTDSSAMHHDTSSMTEPNSLPGSFPEDEDISRLHMDDANASITPALALASGYKTGNQEEHDSDMDSIYSDAYEDLSDAGDGGFMSLDAALVSPPMIGVDRNKSQINASTGGKPLDNTTSTPIQSPDDWEMAKAYWKSLTSEERRQLEMEALREADDEAIREQQRSQRQQSQKERQARTTLVSPDEPRQQSINSKPADRSRTMPKTNTKMEPKIGEEPMRHTDFAMTDAQGGRGSLQQPTTTARTGLAMGRRLQKLARPKRSASHEQKYIGDELRGPTTRPRSSYDPQSLSRRDEDSTYGDHLSDSSDDDMNTTPLTNGSITGDEYEPVHSRLKQSILNMYARNNLPDQNSSASAGINSGLPKHDAPKPRVDQYHTEENPHLPLDQLSGASARRPGLISTLRRKSHANVKESSDADGARNALPHHHSEDATSTRNSVIPNHAIGWPLQNRKGETNEASMTSPLVDTGRRSAASGSIVKDELTSEPRHQHELQLYEGSSDANHANTLLSQEPKRKKFNSLRKMFKINN</sequence>
<keyword evidence="3" id="KW-1185">Reference proteome</keyword>
<protein>
    <submittedName>
        <fullName evidence="2">Uncharacterized protein</fullName>
    </submittedName>
</protein>
<feature type="region of interest" description="Disordered" evidence="1">
    <location>
        <begin position="734"/>
        <end position="759"/>
    </location>
</feature>
<feature type="compositionally biased region" description="Polar residues" evidence="1">
    <location>
        <begin position="91"/>
        <end position="101"/>
    </location>
</feature>
<feature type="compositionally biased region" description="Polar residues" evidence="1">
    <location>
        <begin position="912"/>
        <end position="922"/>
    </location>
</feature>
<feature type="compositionally biased region" description="Basic and acidic residues" evidence="1">
    <location>
        <begin position="994"/>
        <end position="1012"/>
    </location>
</feature>
<accession>A0A9W9BCK3</accession>
<dbReference type="GeneID" id="80870253"/>
<feature type="region of interest" description="Disordered" evidence="1">
    <location>
        <begin position="789"/>
        <end position="959"/>
    </location>
</feature>
<feature type="compositionally biased region" description="Basic and acidic residues" evidence="1">
    <location>
        <begin position="1040"/>
        <end position="1049"/>
    </location>
</feature>
<feature type="compositionally biased region" description="Polar residues" evidence="1">
    <location>
        <begin position="297"/>
        <end position="310"/>
    </location>
</feature>
<feature type="compositionally biased region" description="Polar residues" evidence="1">
    <location>
        <begin position="978"/>
        <end position="989"/>
    </location>
</feature>
<feature type="compositionally biased region" description="Basic residues" evidence="1">
    <location>
        <begin position="884"/>
        <end position="894"/>
    </location>
</feature>
<name>A0A9W9BCK3_9HYPO</name>
<comment type="caution">
    <text evidence="2">The sequence shown here is derived from an EMBL/GenBank/DDBJ whole genome shotgun (WGS) entry which is preliminary data.</text>
</comment>
<feature type="compositionally biased region" description="Polar residues" evidence="1">
    <location>
        <begin position="271"/>
        <end position="287"/>
    </location>
</feature>
<evidence type="ECO:0000313" key="3">
    <source>
        <dbReference type="Proteomes" id="UP001140511"/>
    </source>
</evidence>
<feature type="compositionally biased region" description="Basic and acidic residues" evidence="1">
    <location>
        <begin position="840"/>
        <end position="855"/>
    </location>
</feature>
<feature type="compositionally biased region" description="Polar residues" evidence="1">
    <location>
        <begin position="736"/>
        <end position="756"/>
    </location>
</feature>
<feature type="compositionally biased region" description="Polar residues" evidence="1">
    <location>
        <begin position="645"/>
        <end position="654"/>
    </location>
</feature>
<evidence type="ECO:0000256" key="1">
    <source>
        <dbReference type="SAM" id="MobiDB-lite"/>
    </source>
</evidence>
<feature type="compositionally biased region" description="Polar residues" evidence="1">
    <location>
        <begin position="434"/>
        <end position="450"/>
    </location>
</feature>
<feature type="compositionally biased region" description="Basic and acidic residues" evidence="1">
    <location>
        <begin position="240"/>
        <end position="257"/>
    </location>
</feature>
<feature type="compositionally biased region" description="Basic and acidic residues" evidence="1">
    <location>
        <begin position="895"/>
        <end position="907"/>
    </location>
</feature>
<dbReference type="EMBL" id="JAOPEN010000005">
    <property type="protein sequence ID" value="KAJ4857458.1"/>
    <property type="molecule type" value="Genomic_DNA"/>
</dbReference>
<feature type="compositionally biased region" description="Polar residues" evidence="1">
    <location>
        <begin position="867"/>
        <end position="876"/>
    </location>
</feature>
<organism evidence="2 3">
    <name type="scientific">Trichoderma breve</name>
    <dbReference type="NCBI Taxonomy" id="2034170"/>
    <lineage>
        <taxon>Eukaryota</taxon>
        <taxon>Fungi</taxon>
        <taxon>Dikarya</taxon>
        <taxon>Ascomycota</taxon>
        <taxon>Pezizomycotina</taxon>
        <taxon>Sordariomycetes</taxon>
        <taxon>Hypocreomycetidae</taxon>
        <taxon>Hypocreales</taxon>
        <taxon>Hypocreaceae</taxon>
        <taxon>Trichoderma</taxon>
    </lineage>
</organism>
<feature type="region of interest" description="Disordered" evidence="1">
    <location>
        <begin position="231"/>
        <end position="450"/>
    </location>
</feature>
<evidence type="ECO:0000313" key="2">
    <source>
        <dbReference type="EMBL" id="KAJ4857458.1"/>
    </source>
</evidence>
<feature type="compositionally biased region" description="Basic and acidic residues" evidence="1">
    <location>
        <begin position="311"/>
        <end position="325"/>
    </location>
</feature>
<dbReference type="Proteomes" id="UP001140511">
    <property type="component" value="Unassembled WGS sequence"/>
</dbReference>
<feature type="compositionally biased region" description="Polar residues" evidence="1">
    <location>
        <begin position="628"/>
        <end position="638"/>
    </location>
</feature>
<feature type="compositionally biased region" description="Polar residues" evidence="1">
    <location>
        <begin position="403"/>
        <end position="415"/>
    </location>
</feature>
<feature type="region of interest" description="Disordered" evidence="1">
    <location>
        <begin position="611"/>
        <end position="662"/>
    </location>
</feature>
<feature type="region of interest" description="Disordered" evidence="1">
    <location>
        <begin position="977"/>
        <end position="1107"/>
    </location>
</feature>
<feature type="compositionally biased region" description="Low complexity" evidence="1">
    <location>
        <begin position="41"/>
        <end position="55"/>
    </location>
</feature>
<feature type="compositionally biased region" description="Low complexity" evidence="1">
    <location>
        <begin position="62"/>
        <end position="79"/>
    </location>
</feature>
<gene>
    <name evidence="2" type="ORF">T069G_08355</name>
</gene>
<proteinExistence type="predicted"/>
<reference evidence="2" key="1">
    <citation type="submission" date="2022-09" db="EMBL/GenBank/DDBJ databases">
        <title>Chromosome-level assembly of Trichoderma breve T069, a fungus used in development of biopesticide product.</title>
        <authorList>
            <person name="Lin R."/>
            <person name="Liu T."/>
        </authorList>
    </citation>
    <scope>NUCLEOTIDE SEQUENCE</scope>
    <source>
        <strain evidence="2">T069</strain>
    </source>
</reference>
<dbReference type="RefSeq" id="XP_056026514.1">
    <property type="nucleotide sequence ID" value="XM_056175565.1"/>
</dbReference>